<organism evidence="1 2">
    <name type="scientific">Solirubrobacter ginsenosidimutans</name>
    <dbReference type="NCBI Taxonomy" id="490573"/>
    <lineage>
        <taxon>Bacteria</taxon>
        <taxon>Bacillati</taxon>
        <taxon>Actinomycetota</taxon>
        <taxon>Thermoleophilia</taxon>
        <taxon>Solirubrobacterales</taxon>
        <taxon>Solirubrobacteraceae</taxon>
        <taxon>Solirubrobacter</taxon>
    </lineage>
</organism>
<dbReference type="RefSeq" id="WP_270043878.1">
    <property type="nucleotide sequence ID" value="NZ_JAPDOD010000036.1"/>
</dbReference>
<dbReference type="EMBL" id="JAPDOD010000036">
    <property type="protein sequence ID" value="MDA0164625.1"/>
    <property type="molecule type" value="Genomic_DNA"/>
</dbReference>
<dbReference type="Proteomes" id="UP001149140">
    <property type="component" value="Unassembled WGS sequence"/>
</dbReference>
<evidence type="ECO:0000313" key="2">
    <source>
        <dbReference type="Proteomes" id="UP001149140"/>
    </source>
</evidence>
<proteinExistence type="predicted"/>
<protein>
    <submittedName>
        <fullName evidence="1">Uncharacterized protein</fullName>
    </submittedName>
</protein>
<name>A0A9X3S2I0_9ACTN</name>
<dbReference type="AlphaFoldDB" id="A0A9X3S2I0"/>
<evidence type="ECO:0000313" key="1">
    <source>
        <dbReference type="EMBL" id="MDA0164625.1"/>
    </source>
</evidence>
<sequence length="194" mass="20287">MPPSLLSDAALVTLGRPTPAPATLRVDAMLLTRGLAGTEPLVAAALLIDAVRSGHLDVLERRRVVAGRHTAGEPALLADLRDRVLASAPGSPLTWIERTATFAPHRIATELVVAGLASPLRARFQRTFTLGVDARAEAAARAHIALDPALAVLLYTFGIPTGDPLPPSSHTRPAAEQAILAAFREAATTARLAV</sequence>
<keyword evidence="2" id="KW-1185">Reference proteome</keyword>
<comment type="caution">
    <text evidence="1">The sequence shown here is derived from an EMBL/GenBank/DDBJ whole genome shotgun (WGS) entry which is preliminary data.</text>
</comment>
<gene>
    <name evidence="1" type="ORF">OM076_30440</name>
</gene>
<reference evidence="1" key="1">
    <citation type="submission" date="2022-10" db="EMBL/GenBank/DDBJ databases">
        <title>The WGS of Solirubrobacter ginsenosidimutans DSM 21036.</title>
        <authorList>
            <person name="Jiang Z."/>
        </authorList>
    </citation>
    <scope>NUCLEOTIDE SEQUENCE</scope>
    <source>
        <strain evidence="1">DSM 21036</strain>
    </source>
</reference>
<accession>A0A9X3S2I0</accession>